<keyword evidence="4 9" id="KW-0269">Exonuclease</keyword>
<evidence type="ECO:0000256" key="4">
    <source>
        <dbReference type="ARBA" id="ARBA00022839"/>
    </source>
</evidence>
<feature type="domain" description="DUF83" evidence="10">
    <location>
        <begin position="5"/>
        <end position="164"/>
    </location>
</feature>
<reference evidence="11" key="1">
    <citation type="submission" date="2018-01" db="EMBL/GenBank/DDBJ databases">
        <title>Genomic characterization of Leptospira inadai serogroup Lyme isolated from captured rat in Brazil and comparative analysis with human reference strain.</title>
        <authorList>
            <person name="Moreno L.Z."/>
            <person name="Loureiro A.P."/>
            <person name="Miraglia F."/>
            <person name="Kremer F.S."/>
            <person name="Eslabao M.R."/>
            <person name="Dellagostin O.A."/>
            <person name="Lilenbaum W."/>
            <person name="Moreno A.M."/>
        </authorList>
    </citation>
    <scope>NUCLEOTIDE SEQUENCE [LARGE SCALE GENOMIC DNA]</scope>
    <source>
        <strain evidence="11">M34/99</strain>
    </source>
</reference>
<evidence type="ECO:0000256" key="9">
    <source>
        <dbReference type="RuleBase" id="RU365022"/>
    </source>
</evidence>
<organism evidence="11 12">
    <name type="scientific">Leptospira inadai serovar Lyme</name>
    <dbReference type="NCBI Taxonomy" id="293084"/>
    <lineage>
        <taxon>Bacteria</taxon>
        <taxon>Pseudomonadati</taxon>
        <taxon>Spirochaetota</taxon>
        <taxon>Spirochaetia</taxon>
        <taxon>Leptospirales</taxon>
        <taxon>Leptospiraceae</taxon>
        <taxon>Leptospira</taxon>
    </lineage>
</organism>
<keyword evidence="8 9" id="KW-0464">Manganese</keyword>
<evidence type="ECO:0000256" key="7">
    <source>
        <dbReference type="ARBA" id="ARBA00023118"/>
    </source>
</evidence>
<keyword evidence="6 9" id="KW-0411">Iron-sulfur</keyword>
<evidence type="ECO:0000256" key="2">
    <source>
        <dbReference type="ARBA" id="ARBA00022723"/>
    </source>
</evidence>
<dbReference type="EC" id="3.1.12.1" evidence="9"/>
<evidence type="ECO:0000256" key="1">
    <source>
        <dbReference type="ARBA" id="ARBA00022722"/>
    </source>
</evidence>
<comment type="cofactor">
    <cofactor evidence="9">
        <name>Mg(2+)</name>
        <dbReference type="ChEBI" id="CHEBI:18420"/>
    </cofactor>
    <cofactor evidence="9">
        <name>Mn(2+)</name>
        <dbReference type="ChEBI" id="CHEBI:29035"/>
    </cofactor>
    <text evidence="9">Mg(2+) or Mn(2+) required for ssDNA cleavage activity.</text>
</comment>
<dbReference type="InterPro" id="IPR013343">
    <property type="entry name" value="CRISPR-assoc_prot_Cas4"/>
</dbReference>
<dbReference type="RefSeq" id="WP_020988719.1">
    <property type="nucleotide sequence ID" value="NZ_MCRM02000006.1"/>
</dbReference>
<keyword evidence="2 9" id="KW-0479">Metal-binding</keyword>
<evidence type="ECO:0000313" key="12">
    <source>
        <dbReference type="Proteomes" id="UP000094669"/>
    </source>
</evidence>
<dbReference type="Pfam" id="PF01930">
    <property type="entry name" value="Cas_Cas4"/>
    <property type="match status" value="1"/>
</dbReference>
<keyword evidence="5 9" id="KW-0408">Iron</keyword>
<evidence type="ECO:0000256" key="5">
    <source>
        <dbReference type="ARBA" id="ARBA00023004"/>
    </source>
</evidence>
<keyword evidence="7 9" id="KW-0051">Antiviral defense</keyword>
<name>A0ABX4YK13_9LEPT</name>
<evidence type="ECO:0000259" key="10">
    <source>
        <dbReference type="Pfam" id="PF01930"/>
    </source>
</evidence>
<comment type="cofactor">
    <cofactor evidence="9">
        <name>iron-sulfur cluster</name>
        <dbReference type="ChEBI" id="CHEBI:30408"/>
    </cofactor>
</comment>
<dbReference type="PANTHER" id="PTHR37168:SF1">
    <property type="entry name" value="CRISPR-ASSOCIATED EXONUCLEASE CAS4"/>
    <property type="match status" value="1"/>
</dbReference>
<comment type="caution">
    <text evidence="11">The sequence shown here is derived from an EMBL/GenBank/DDBJ whole genome shotgun (WGS) entry which is preliminary data.</text>
</comment>
<dbReference type="EMBL" id="MCRM02000006">
    <property type="protein sequence ID" value="PNV75480.1"/>
    <property type="molecule type" value="Genomic_DNA"/>
</dbReference>
<dbReference type="Gene3D" id="3.90.320.10">
    <property type="match status" value="1"/>
</dbReference>
<dbReference type="NCBIfam" id="TIGR00372">
    <property type="entry name" value="cas4"/>
    <property type="match status" value="1"/>
</dbReference>
<accession>A0ABX4YK13</accession>
<evidence type="ECO:0000313" key="11">
    <source>
        <dbReference type="EMBL" id="PNV75480.1"/>
    </source>
</evidence>
<dbReference type="Proteomes" id="UP000094669">
    <property type="component" value="Unassembled WGS sequence"/>
</dbReference>
<dbReference type="InterPro" id="IPR011604">
    <property type="entry name" value="PDDEXK-like_dom_sf"/>
</dbReference>
<proteinExistence type="inferred from homology"/>
<keyword evidence="3 9" id="KW-0378">Hydrolase</keyword>
<gene>
    <name evidence="11" type="primary">cas4</name>
    <name evidence="11" type="ORF">BES34_007490</name>
</gene>
<evidence type="ECO:0000256" key="6">
    <source>
        <dbReference type="ARBA" id="ARBA00023014"/>
    </source>
</evidence>
<protein>
    <recommendedName>
        <fullName evidence="9">CRISPR-associated exonuclease Cas4</fullName>
        <ecNumber evidence="9">3.1.12.1</ecNumber>
    </recommendedName>
</protein>
<dbReference type="InterPro" id="IPR022765">
    <property type="entry name" value="Dna2/Cas4_DUF83"/>
</dbReference>
<evidence type="ECO:0000256" key="3">
    <source>
        <dbReference type="ARBA" id="ARBA00022801"/>
    </source>
</evidence>
<comment type="function">
    <text evidence="9">CRISPR (clustered regularly interspaced short palindromic repeat) is an adaptive immune system that provides protection against mobile genetic elements (viruses, transposable elements and conjugative plasmids). CRISPR clusters contain sequences complementary to antecedent mobile elements and target invading nucleic acids. CRISPR clusters are transcribed and processed into CRISPR RNA (crRNA).</text>
</comment>
<sequence>MGLGGTHFNYYFICHRKLWLFSSGISMEHSSDLVEQGNLIHETSYPERRKRYREVLLTDIRIDFYDPKDKIVHEVKKSPSFEDAHIWQLKYYIFKLEENGLPGVKGLLEYPKHKRIKEVFLDESDKEKLSEITREIESILERKTPPDRLPKERCTNCSYFDFCWVAELEEEEK</sequence>
<keyword evidence="12" id="KW-1185">Reference proteome</keyword>
<dbReference type="PANTHER" id="PTHR37168">
    <property type="entry name" value="CRISPR-ASSOCIATED EXONUCLEASE CAS4"/>
    <property type="match status" value="1"/>
</dbReference>
<evidence type="ECO:0000256" key="8">
    <source>
        <dbReference type="ARBA" id="ARBA00023211"/>
    </source>
</evidence>
<comment type="similarity">
    <text evidence="9">Belongs to the CRISPR-associated exonuclease Cas4 family.</text>
</comment>
<keyword evidence="1 9" id="KW-0540">Nuclease</keyword>